<dbReference type="OrthoDB" id="336381at2157"/>
<dbReference type="AlphaFoldDB" id="A0A238VE93"/>
<dbReference type="Gene3D" id="3.60.15.10">
    <property type="entry name" value="Ribonuclease Z/Hydroxyacylglutathione hydrolase-like"/>
    <property type="match status" value="1"/>
</dbReference>
<dbReference type="InterPro" id="IPR001279">
    <property type="entry name" value="Metallo-B-lactamas"/>
</dbReference>
<dbReference type="RefSeq" id="WP_089383770.1">
    <property type="nucleotide sequence ID" value="NZ_FZNQ01000002.1"/>
</dbReference>
<dbReference type="GO" id="GO:0016787">
    <property type="term" value="F:hydrolase activity"/>
    <property type="evidence" value="ECO:0007669"/>
    <property type="project" value="UniProtKB-KW"/>
</dbReference>
<gene>
    <name evidence="3" type="ORF">SAMN06264855_102328</name>
</gene>
<dbReference type="InterPro" id="IPR036866">
    <property type="entry name" value="RibonucZ/Hydroxyglut_hydro"/>
</dbReference>
<evidence type="ECO:0000313" key="3">
    <source>
        <dbReference type="EMBL" id="SNR32566.1"/>
    </source>
</evidence>
<dbReference type="InterPro" id="IPR050114">
    <property type="entry name" value="UPF0173_UPF0282_UlaG_hydrolase"/>
</dbReference>
<keyword evidence="4" id="KW-1185">Reference proteome</keyword>
<accession>A0A238VE93</accession>
<organism evidence="3 4">
    <name type="scientific">Halorubrum vacuolatum</name>
    <name type="common">Natronobacterium vacuolatum</name>
    <dbReference type="NCBI Taxonomy" id="63740"/>
    <lineage>
        <taxon>Archaea</taxon>
        <taxon>Methanobacteriati</taxon>
        <taxon>Methanobacteriota</taxon>
        <taxon>Stenosarchaea group</taxon>
        <taxon>Halobacteria</taxon>
        <taxon>Halobacteriales</taxon>
        <taxon>Haloferacaceae</taxon>
        <taxon>Halorubrum</taxon>
    </lineage>
</organism>
<dbReference type="Pfam" id="PF12706">
    <property type="entry name" value="Lactamase_B_2"/>
    <property type="match status" value="1"/>
</dbReference>
<dbReference type="EMBL" id="FZNQ01000002">
    <property type="protein sequence ID" value="SNR32566.1"/>
    <property type="molecule type" value="Genomic_DNA"/>
</dbReference>
<dbReference type="SMART" id="SM00849">
    <property type="entry name" value="Lactamase_B"/>
    <property type="match status" value="1"/>
</dbReference>
<reference evidence="3 4" key="1">
    <citation type="submission" date="2017-06" db="EMBL/GenBank/DDBJ databases">
        <authorList>
            <person name="Kim H.J."/>
            <person name="Triplett B.A."/>
        </authorList>
    </citation>
    <scope>NUCLEOTIDE SEQUENCE [LARGE SCALE GENOMIC DNA]</scope>
    <source>
        <strain evidence="3 4">DSM 8800</strain>
    </source>
</reference>
<dbReference type="SUPFAM" id="SSF56281">
    <property type="entry name" value="Metallo-hydrolase/oxidoreductase"/>
    <property type="match status" value="1"/>
</dbReference>
<dbReference type="Proteomes" id="UP000198397">
    <property type="component" value="Unassembled WGS sequence"/>
</dbReference>
<evidence type="ECO:0000256" key="1">
    <source>
        <dbReference type="ARBA" id="ARBA00022801"/>
    </source>
</evidence>
<evidence type="ECO:0000259" key="2">
    <source>
        <dbReference type="SMART" id="SM00849"/>
    </source>
</evidence>
<feature type="domain" description="Metallo-beta-lactamase" evidence="2">
    <location>
        <begin position="27"/>
        <end position="226"/>
    </location>
</feature>
<evidence type="ECO:0000313" key="4">
    <source>
        <dbReference type="Proteomes" id="UP000198397"/>
    </source>
</evidence>
<proteinExistence type="predicted"/>
<keyword evidence="1" id="KW-0378">Hydrolase</keyword>
<dbReference type="PANTHER" id="PTHR43546:SF9">
    <property type="entry name" value="L-ASCORBATE-6-PHOSPHATE LACTONASE ULAG-RELATED"/>
    <property type="match status" value="1"/>
</dbReference>
<sequence>MSSDWDDWLPRAVAAAEPDTVACWYLGCNGFAIKGAEGTVLWIDPYVGLGDPPRTVRMIPVPFDPEDVEHADAVLATHEHTDHVHGPSQAPILENTGAEFIGPDDTIAVAREEESWSEDYDVETEQFLEVAEGDEVRVGEFTVHVVETYDPDSTHPVGYVIEHESGTLFHAGDSKPSPSFESLGERFDIDLGILAFGSIGNVADKETGEPVRTKWYSDENEIIEAASTLELDRLVPTHWDMWKGLTADPTVLHKHTASFEYPCHLEIVEIGDRIDL</sequence>
<protein>
    <submittedName>
        <fullName evidence="3">L-ascorbate 6-phosphate lactonase</fullName>
    </submittedName>
</protein>
<dbReference type="PANTHER" id="PTHR43546">
    <property type="entry name" value="UPF0173 METAL-DEPENDENT HYDROLASE MJ1163-RELATED"/>
    <property type="match status" value="1"/>
</dbReference>
<name>A0A238VE93_HALVU</name>